<dbReference type="RefSeq" id="YP_010754610.1">
    <property type="nucleotide sequence ID" value="NC_073461.1"/>
</dbReference>
<dbReference type="GeneID" id="80019204"/>
<reference evidence="1 2" key="1">
    <citation type="submission" date="2019-07" db="EMBL/GenBank/DDBJ databases">
        <authorList>
            <person name="Almisry A."/>
            <person name="Mousa M."/>
            <person name="Gordon L.L."/>
            <person name="Lee M."/>
            <person name="Mandava P."/>
            <person name="Moxley J.T."/>
            <person name="Shaffer C.D."/>
            <person name="Weston-Hafer K.A."/>
            <person name="Garlena R.A."/>
            <person name="Russell D.A."/>
            <person name="Pope W.H."/>
            <person name="Jacobs-Sera D."/>
            <person name="Hatfull G.F."/>
        </authorList>
    </citation>
    <scope>NUCLEOTIDE SEQUENCE [LARGE SCALE GENOMIC DNA]</scope>
</reference>
<evidence type="ECO:0000313" key="2">
    <source>
        <dbReference type="Proteomes" id="UP000326486"/>
    </source>
</evidence>
<gene>
    <name evidence="1" type="primary">142</name>
    <name evidence="1" type="ORF">SEA_GILGAMESH_142</name>
</gene>
<dbReference type="Proteomes" id="UP000326486">
    <property type="component" value="Segment"/>
</dbReference>
<sequence>MAARPVRTYLVTNPSVLFGSGRRIEFRSAAPAGSVVSLEVDGRPVRALLTDTPMTGDLLGAELQITYL</sequence>
<accession>A0A5J6TTF9</accession>
<proteinExistence type="predicted"/>
<dbReference type="KEGG" id="vg:80019204"/>
<organism evidence="1 2">
    <name type="scientific">Streptomyces phage Gilgamesh</name>
    <dbReference type="NCBI Taxonomy" id="2599890"/>
    <lineage>
        <taxon>Viruses</taxon>
        <taxon>Duplodnaviria</taxon>
        <taxon>Heunggongvirae</taxon>
        <taxon>Uroviricota</taxon>
        <taxon>Caudoviricetes</taxon>
        <taxon>Gilgameshvirus</taxon>
        <taxon>Gilgameshvirus gilgamesh</taxon>
    </lineage>
</organism>
<keyword evidence="2" id="KW-1185">Reference proteome</keyword>
<name>A0A5J6TTF9_9CAUD</name>
<protein>
    <submittedName>
        <fullName evidence="1">Uncharacterized protein</fullName>
    </submittedName>
</protein>
<dbReference type="EMBL" id="MN234216">
    <property type="protein sequence ID" value="QFG13334.1"/>
    <property type="molecule type" value="Genomic_DNA"/>
</dbReference>
<evidence type="ECO:0000313" key="1">
    <source>
        <dbReference type="EMBL" id="QFG13334.1"/>
    </source>
</evidence>